<organism evidence="1 2">
    <name type="scientific">Anoxybacter fermentans</name>
    <dbReference type="NCBI Taxonomy" id="1323375"/>
    <lineage>
        <taxon>Bacteria</taxon>
        <taxon>Bacillati</taxon>
        <taxon>Bacillota</taxon>
        <taxon>Clostridia</taxon>
        <taxon>Halanaerobiales</taxon>
        <taxon>Anoxybacter</taxon>
    </lineage>
</organism>
<evidence type="ECO:0000313" key="1">
    <source>
        <dbReference type="EMBL" id="AZR74509.1"/>
    </source>
</evidence>
<dbReference type="EMBL" id="CP016379">
    <property type="protein sequence ID" value="AZR74509.1"/>
    <property type="molecule type" value="Genomic_DNA"/>
</dbReference>
<proteinExistence type="predicted"/>
<sequence length="64" mass="7414">MKKFISILLIVLMMFMILNIYKVKVVADPAWDDEPSATYFNTEILIADHVLDEELNDINSNQLL</sequence>
<evidence type="ECO:0000313" key="2">
    <source>
        <dbReference type="Proteomes" id="UP000267250"/>
    </source>
</evidence>
<dbReference type="KEGG" id="aft:BBF96_14610"/>
<gene>
    <name evidence="1" type="ORF">BBF96_14610</name>
</gene>
<keyword evidence="2" id="KW-1185">Reference proteome</keyword>
<reference evidence="1 2" key="1">
    <citation type="submission" date="2016-07" db="EMBL/GenBank/DDBJ databases">
        <title>Genome and transcriptome analysis of iron-reducing fermentative bacteria Anoxybacter fermentans.</title>
        <authorList>
            <person name="Zeng X."/>
            <person name="Shao Z."/>
        </authorList>
    </citation>
    <scope>NUCLEOTIDE SEQUENCE [LARGE SCALE GENOMIC DNA]</scope>
    <source>
        <strain evidence="1 2">DY22613</strain>
    </source>
</reference>
<name>A0A3S9T1V7_9FIRM</name>
<protein>
    <submittedName>
        <fullName evidence="1">Uncharacterized protein</fullName>
    </submittedName>
</protein>
<accession>A0A3S9T1V7</accession>
<dbReference type="Proteomes" id="UP000267250">
    <property type="component" value="Chromosome"/>
</dbReference>
<dbReference type="AlphaFoldDB" id="A0A3S9T1V7"/>